<dbReference type="InterPro" id="IPR029787">
    <property type="entry name" value="Nucleotide_cyclase"/>
</dbReference>
<dbReference type="RefSeq" id="WP_147184388.1">
    <property type="nucleotide sequence ID" value="NZ_CP042382.1"/>
</dbReference>
<protein>
    <submittedName>
        <fullName evidence="1">Uncharacterized protein</fullName>
    </submittedName>
</protein>
<organism evidence="1 2">
    <name type="scientific">Pistricoccus aurantiacus</name>
    <dbReference type="NCBI Taxonomy" id="1883414"/>
    <lineage>
        <taxon>Bacteria</taxon>
        <taxon>Pseudomonadati</taxon>
        <taxon>Pseudomonadota</taxon>
        <taxon>Gammaproteobacteria</taxon>
        <taxon>Oceanospirillales</taxon>
        <taxon>Halomonadaceae</taxon>
        <taxon>Pistricoccus</taxon>
    </lineage>
</organism>
<dbReference type="Gene3D" id="3.30.70.1230">
    <property type="entry name" value="Nucleotide cyclase"/>
    <property type="match status" value="1"/>
</dbReference>
<name>A0A5B8SRN6_9GAMM</name>
<dbReference type="KEGG" id="paur:FGL86_09775"/>
<evidence type="ECO:0000313" key="2">
    <source>
        <dbReference type="Proteomes" id="UP000321272"/>
    </source>
</evidence>
<dbReference type="OrthoDB" id="8776790at2"/>
<dbReference type="EMBL" id="CP042382">
    <property type="protein sequence ID" value="QEA39336.1"/>
    <property type="molecule type" value="Genomic_DNA"/>
</dbReference>
<dbReference type="SUPFAM" id="SSF55073">
    <property type="entry name" value="Nucleotide cyclase"/>
    <property type="match status" value="1"/>
</dbReference>
<accession>A0A5B8SRN6</accession>
<gene>
    <name evidence="1" type="ORF">FGL86_09775</name>
</gene>
<dbReference type="AlphaFoldDB" id="A0A5B8SRN6"/>
<evidence type="ECO:0000313" key="1">
    <source>
        <dbReference type="EMBL" id="QEA39336.1"/>
    </source>
</evidence>
<reference evidence="1 2" key="1">
    <citation type="submission" date="2019-06" db="EMBL/GenBank/DDBJ databases">
        <title>Genome analyses of bacteria isolated from kimchi.</title>
        <authorList>
            <person name="Lee S."/>
            <person name="Ahn S."/>
            <person name="Roh S."/>
        </authorList>
    </citation>
    <scope>NUCLEOTIDE SEQUENCE [LARGE SCALE GENOMIC DNA]</scope>
    <source>
        <strain evidence="1 2">CBA4606</strain>
    </source>
</reference>
<keyword evidence="2" id="KW-1185">Reference proteome</keyword>
<proteinExistence type="predicted"/>
<sequence length="267" mass="29777">MVSDDQVLQSVKAIIDDARALYKKSASITLRNSIPDTNQIPIENPQNWLKIPDVNCVFVDMRGSTQLSASSHENSTARAYQLFTGTAVKLFSDFESPYIDVRGDGALALFDSGQAYRALAAAVTFRTFAKEEFIPLVKDKTGIDIGCHVGIDSRTVLVRKIGFKRYRGRSDRQNEVWAGKPVNMAAKLASESGDDELLASDRFHRKLSSRYALKSCGCPNDEVVNLWEQKDVTDDDRFDFDTAYTLGSIWCKTHGRDFCKNLLAADD</sequence>
<dbReference type="Proteomes" id="UP000321272">
    <property type="component" value="Chromosome"/>
</dbReference>